<sequence length="225" mass="25300">MVKEIAITLLRILLSGSLSVTAFVLIYLFNGFDLLPALVTGGAAYFISSYVIKRRFSPALPQGQLGDGSEGRFIEKTLKEGRQKVKTIGRLRFKIRSIPIWLKVSRLYKIAEQILAITTKDPKRIKKAQAFFNHYLDATITILEKYSLLANQPVTNHEIREAVEKTEAVLNDLRDAYEAELRQVLSNDVLDLDVEINVLKQTLDAKSIPSKPFEPLNADAKGVKK</sequence>
<evidence type="ECO:0000256" key="1">
    <source>
        <dbReference type="SAM" id="Coils"/>
    </source>
</evidence>
<keyword evidence="2" id="KW-0472">Membrane</keyword>
<dbReference type="AlphaFoldDB" id="A0A6I3SKG3"/>
<dbReference type="Pfam" id="PF10112">
    <property type="entry name" value="Halogen_Hydrol"/>
    <property type="match status" value="1"/>
</dbReference>
<dbReference type="Proteomes" id="UP000430670">
    <property type="component" value="Unassembled WGS sequence"/>
</dbReference>
<keyword evidence="1" id="KW-0175">Coiled coil</keyword>
<keyword evidence="4" id="KW-1185">Reference proteome</keyword>
<reference evidence="3 4" key="1">
    <citation type="submission" date="2019-11" db="EMBL/GenBank/DDBJ databases">
        <title>Whole-genome sequence of a the green, strictly anaerobic photosynthetic bacterium Heliobacillus mobilis DSM 6151.</title>
        <authorList>
            <person name="Kyndt J.A."/>
            <person name="Meyer T.E."/>
        </authorList>
    </citation>
    <scope>NUCLEOTIDE SEQUENCE [LARGE SCALE GENOMIC DNA]</scope>
    <source>
        <strain evidence="3 4">DSM 6151</strain>
    </source>
</reference>
<organism evidence="3 4">
    <name type="scientific">Heliobacterium mobile</name>
    <name type="common">Heliobacillus mobilis</name>
    <dbReference type="NCBI Taxonomy" id="28064"/>
    <lineage>
        <taxon>Bacteria</taxon>
        <taxon>Bacillati</taxon>
        <taxon>Bacillota</taxon>
        <taxon>Clostridia</taxon>
        <taxon>Eubacteriales</taxon>
        <taxon>Heliobacteriaceae</taxon>
        <taxon>Heliobacterium</taxon>
    </lineage>
</organism>
<comment type="caution">
    <text evidence="3">The sequence shown here is derived from an EMBL/GenBank/DDBJ whole genome shotgun (WGS) entry which is preliminary data.</text>
</comment>
<dbReference type="InterPro" id="IPR018770">
    <property type="entry name" value="ChloroindolylP_hydrolase"/>
</dbReference>
<feature type="transmembrane region" description="Helical" evidence="2">
    <location>
        <begin position="12"/>
        <end position="29"/>
    </location>
</feature>
<keyword evidence="2" id="KW-0812">Transmembrane</keyword>
<evidence type="ECO:0000256" key="2">
    <source>
        <dbReference type="SAM" id="Phobius"/>
    </source>
</evidence>
<evidence type="ECO:0000313" key="3">
    <source>
        <dbReference type="EMBL" id="MTV49245.1"/>
    </source>
</evidence>
<accession>A0A6I3SKG3</accession>
<proteinExistence type="predicted"/>
<name>A0A6I3SKG3_HELMO</name>
<feature type="transmembrane region" description="Helical" evidence="2">
    <location>
        <begin position="35"/>
        <end position="52"/>
    </location>
</feature>
<gene>
    <name evidence="3" type="ORF">GJ688_09670</name>
</gene>
<protein>
    <recommendedName>
        <fullName evidence="5">5-bromo-4-chloroindolyl phosphate hydrolysis protein</fullName>
    </recommendedName>
</protein>
<evidence type="ECO:0008006" key="5">
    <source>
        <dbReference type="Google" id="ProtNLM"/>
    </source>
</evidence>
<feature type="coiled-coil region" evidence="1">
    <location>
        <begin position="156"/>
        <end position="183"/>
    </location>
</feature>
<evidence type="ECO:0000313" key="4">
    <source>
        <dbReference type="Proteomes" id="UP000430670"/>
    </source>
</evidence>
<keyword evidence="2" id="KW-1133">Transmembrane helix</keyword>
<dbReference type="EMBL" id="WNKU01000009">
    <property type="protein sequence ID" value="MTV49245.1"/>
    <property type="molecule type" value="Genomic_DNA"/>
</dbReference>